<evidence type="ECO:0000256" key="1">
    <source>
        <dbReference type="SAM" id="Coils"/>
    </source>
</evidence>
<organism evidence="3 4">
    <name type="scientific">Lactuca saligna</name>
    <name type="common">Willowleaf lettuce</name>
    <dbReference type="NCBI Taxonomy" id="75948"/>
    <lineage>
        <taxon>Eukaryota</taxon>
        <taxon>Viridiplantae</taxon>
        <taxon>Streptophyta</taxon>
        <taxon>Embryophyta</taxon>
        <taxon>Tracheophyta</taxon>
        <taxon>Spermatophyta</taxon>
        <taxon>Magnoliopsida</taxon>
        <taxon>eudicotyledons</taxon>
        <taxon>Gunneridae</taxon>
        <taxon>Pentapetalae</taxon>
        <taxon>asterids</taxon>
        <taxon>campanulids</taxon>
        <taxon>Asterales</taxon>
        <taxon>Asteraceae</taxon>
        <taxon>Cichorioideae</taxon>
        <taxon>Cichorieae</taxon>
        <taxon>Lactucinae</taxon>
        <taxon>Lactuca</taxon>
    </lineage>
</organism>
<protein>
    <submittedName>
        <fullName evidence="3">Uncharacterized protein</fullName>
    </submittedName>
</protein>
<feature type="compositionally biased region" description="Low complexity" evidence="2">
    <location>
        <begin position="58"/>
        <end position="67"/>
    </location>
</feature>
<proteinExistence type="predicted"/>
<reference evidence="3" key="1">
    <citation type="submission" date="2023-04" db="EMBL/GenBank/DDBJ databases">
        <authorList>
            <person name="Vijverberg K."/>
            <person name="Xiong W."/>
            <person name="Schranz E."/>
        </authorList>
    </citation>
    <scope>NUCLEOTIDE SEQUENCE</scope>
</reference>
<feature type="coiled-coil region" evidence="1">
    <location>
        <begin position="315"/>
        <end position="342"/>
    </location>
</feature>
<keyword evidence="4" id="KW-1185">Reference proteome</keyword>
<evidence type="ECO:0000313" key="4">
    <source>
        <dbReference type="Proteomes" id="UP001177003"/>
    </source>
</evidence>
<feature type="compositionally biased region" description="Basic and acidic residues" evidence="2">
    <location>
        <begin position="10"/>
        <end position="35"/>
    </location>
</feature>
<evidence type="ECO:0000256" key="2">
    <source>
        <dbReference type="SAM" id="MobiDB-lite"/>
    </source>
</evidence>
<dbReference type="Proteomes" id="UP001177003">
    <property type="component" value="Chromosome 1"/>
</dbReference>
<dbReference type="AlphaFoldDB" id="A0AA35VCV8"/>
<evidence type="ECO:0000313" key="3">
    <source>
        <dbReference type="EMBL" id="CAI9269315.1"/>
    </source>
</evidence>
<feature type="region of interest" description="Disordered" evidence="2">
    <location>
        <begin position="1"/>
        <end position="82"/>
    </location>
</feature>
<sequence>MSPAPTPTPRESEHSESKTQSDIRIEEQETVHNEEETSNPEVTQTHNDFVPSPPPSPKTTTTPITITPCPPPVTSQPQTSAPLSTPLIFDSIIPPTTSAEPLVLVNASDAGAKTLGFSTHVSPPISPLRQDDPDMIFGDEEEEDLGGFTYSPFQITTESEDETLVTKGQLKSLHDNIDQLLLSTKASSSESYSKAAVNSLFGTLTKEHSDNIEKMNKSVDASAEVWKTMTEKVDKLTSDTTFFMENFQSSFDSNTPKANEALSGLGSLFKAKKTKLPEVRNGLKTYHEAFQSSISSQITKLQDELATESKIMDSLDIKTEKVKVLNVKLEAAEIQVNDLLSERVVMRSCITNVIGLLSDIIETRDPMITIIARKHLAEKLRPVFAMLHRLEGVSDQGIIPK</sequence>
<accession>A0AA35VCV8</accession>
<name>A0AA35VCV8_LACSI</name>
<dbReference type="EMBL" id="OX465077">
    <property type="protein sequence ID" value="CAI9269315.1"/>
    <property type="molecule type" value="Genomic_DNA"/>
</dbReference>
<keyword evidence="1" id="KW-0175">Coiled coil</keyword>
<gene>
    <name evidence="3" type="ORF">LSALG_LOCUS9697</name>
</gene>